<organism evidence="2 3">
    <name type="scientific">Candidatus Methylacidithermus pantelleriae</name>
    <dbReference type="NCBI Taxonomy" id="2744239"/>
    <lineage>
        <taxon>Bacteria</taxon>
        <taxon>Pseudomonadati</taxon>
        <taxon>Verrucomicrobiota</taxon>
        <taxon>Methylacidiphilae</taxon>
        <taxon>Methylacidiphilales</taxon>
        <taxon>Methylacidiphilaceae</taxon>
        <taxon>Candidatus Methylacidithermus</taxon>
    </lineage>
</organism>
<dbReference type="RefSeq" id="WP_214096161.1">
    <property type="nucleotide sequence ID" value="NZ_CAJNOB010000001.1"/>
</dbReference>
<evidence type="ECO:0000256" key="1">
    <source>
        <dbReference type="SAM" id="MobiDB-lite"/>
    </source>
</evidence>
<name>A0A8J2BPR9_9BACT</name>
<dbReference type="AlphaFoldDB" id="A0A8J2BPR9"/>
<sequence length="144" mass="15743">MSRRFVPVATGRCAGRSGGSPVLPRGERGKEKELGQWEAAPGRQARGCSNRLQRAEASPWRACTWGEALHDGAFEVQEEMSRRWGLEEIPGGVRTERKQPLIKAIAFGAEGFASSKRALRGKARGKVLGELCGVQAKNLEEEQL</sequence>
<dbReference type="EMBL" id="CAJNOB010000001">
    <property type="protein sequence ID" value="CAF0688797.1"/>
    <property type="molecule type" value="Genomic_DNA"/>
</dbReference>
<feature type="compositionally biased region" description="Basic and acidic residues" evidence="1">
    <location>
        <begin position="25"/>
        <end position="35"/>
    </location>
</feature>
<reference evidence="2" key="1">
    <citation type="submission" date="2021-02" db="EMBL/GenBank/DDBJ databases">
        <authorList>
            <person name="Cremers G."/>
            <person name="Picone N."/>
        </authorList>
    </citation>
    <scope>NUCLEOTIDE SEQUENCE</scope>
    <source>
        <strain evidence="2">PQ17</strain>
    </source>
</reference>
<feature type="region of interest" description="Disordered" evidence="1">
    <location>
        <begin position="1"/>
        <end position="42"/>
    </location>
</feature>
<protein>
    <submittedName>
        <fullName evidence="2">Uncharacterized protein</fullName>
    </submittedName>
</protein>
<comment type="caution">
    <text evidence="2">The sequence shown here is derived from an EMBL/GenBank/DDBJ whole genome shotgun (WGS) entry which is preliminary data.</text>
</comment>
<proteinExistence type="predicted"/>
<accession>A0A8J2BPR9</accession>
<dbReference type="Proteomes" id="UP000663859">
    <property type="component" value="Unassembled WGS sequence"/>
</dbReference>
<gene>
    <name evidence="2" type="ORF">MPNT_10010</name>
</gene>
<evidence type="ECO:0000313" key="2">
    <source>
        <dbReference type="EMBL" id="CAF0688797.1"/>
    </source>
</evidence>
<keyword evidence="3" id="KW-1185">Reference proteome</keyword>
<evidence type="ECO:0000313" key="3">
    <source>
        <dbReference type="Proteomes" id="UP000663859"/>
    </source>
</evidence>